<dbReference type="InterPro" id="IPR013520">
    <property type="entry name" value="Ribonucl_H"/>
</dbReference>
<dbReference type="GO" id="GO:0004527">
    <property type="term" value="F:exonuclease activity"/>
    <property type="evidence" value="ECO:0007669"/>
    <property type="project" value="UniProtKB-KW"/>
</dbReference>
<evidence type="ECO:0000256" key="1">
    <source>
        <dbReference type="ARBA" id="ARBA00004123"/>
    </source>
</evidence>
<dbReference type="InterPro" id="IPR012337">
    <property type="entry name" value="RNaseH-like_sf"/>
</dbReference>
<proteinExistence type="inferred from homology"/>
<evidence type="ECO:0000256" key="4">
    <source>
        <dbReference type="ARBA" id="ARBA00022801"/>
    </source>
</evidence>
<evidence type="ECO:0000313" key="9">
    <source>
        <dbReference type="WBParaSite" id="sdigi.contig2.g227.t1"/>
    </source>
</evidence>
<dbReference type="InterPro" id="IPR008979">
    <property type="entry name" value="Galactose-bd-like_sf"/>
</dbReference>
<evidence type="ECO:0000256" key="6">
    <source>
        <dbReference type="ARBA" id="ARBA00023242"/>
    </source>
</evidence>
<dbReference type="WBParaSite" id="sdigi.contig2.g227.t1">
    <property type="protein sequence ID" value="sdigi.contig2.g227.t1"/>
    <property type="gene ID" value="sdigi.contig2.g227"/>
</dbReference>
<dbReference type="Proteomes" id="UP000887581">
    <property type="component" value="Unplaced"/>
</dbReference>
<dbReference type="InterPro" id="IPR036397">
    <property type="entry name" value="RNaseH_sf"/>
</dbReference>
<dbReference type="Gene3D" id="3.30.420.10">
    <property type="entry name" value="Ribonuclease H-like superfamily/Ribonuclease H"/>
    <property type="match status" value="1"/>
</dbReference>
<keyword evidence="6" id="KW-0539">Nucleus</keyword>
<keyword evidence="8" id="KW-1185">Reference proteome</keyword>
<dbReference type="PANTHER" id="PTHR12801">
    <property type="entry name" value="RNA EXONUCLEASE REXO1 / RECO3 FAMILY MEMBER-RELATED"/>
    <property type="match status" value="1"/>
</dbReference>
<dbReference type="CDD" id="cd06145">
    <property type="entry name" value="REX1_like"/>
    <property type="match status" value="1"/>
</dbReference>
<dbReference type="GO" id="GO:0010629">
    <property type="term" value="P:negative regulation of gene expression"/>
    <property type="evidence" value="ECO:0007669"/>
    <property type="project" value="UniProtKB-ARBA"/>
</dbReference>
<evidence type="ECO:0000259" key="7">
    <source>
        <dbReference type="SMART" id="SM00479"/>
    </source>
</evidence>
<keyword evidence="4" id="KW-0378">Hydrolase</keyword>
<keyword evidence="5" id="KW-0269">Exonuclease</keyword>
<dbReference type="Pfam" id="PF08547">
    <property type="entry name" value="CIA30"/>
    <property type="match status" value="1"/>
</dbReference>
<dbReference type="SMART" id="SM00479">
    <property type="entry name" value="EXOIII"/>
    <property type="match status" value="1"/>
</dbReference>
<keyword evidence="3" id="KW-0540">Nuclease</keyword>
<name>A0A915PN95_9BILA</name>
<dbReference type="FunFam" id="3.30.420.10:FF:000031">
    <property type="entry name" value="RNA exonuclease 1"/>
    <property type="match status" value="1"/>
</dbReference>
<dbReference type="InterPro" id="IPR047021">
    <property type="entry name" value="REXO1/3/4-like"/>
</dbReference>
<evidence type="ECO:0000256" key="3">
    <source>
        <dbReference type="ARBA" id="ARBA00022722"/>
    </source>
</evidence>
<dbReference type="InterPro" id="IPR013857">
    <property type="entry name" value="NADH-UbQ_OxRdtase-assoc_prot30"/>
</dbReference>
<dbReference type="InterPro" id="IPR034922">
    <property type="entry name" value="REX1-like_exo"/>
</dbReference>
<dbReference type="SUPFAM" id="SSF53098">
    <property type="entry name" value="Ribonuclease H-like"/>
    <property type="match status" value="1"/>
</dbReference>
<accession>A0A915PN95</accession>
<dbReference type="Pfam" id="PF00929">
    <property type="entry name" value="RNase_T"/>
    <property type="match status" value="1"/>
</dbReference>
<sequence length="922" mass="105731">MFKAPTSKEERKRKKLKKSVNEVLLLSGDDPTAVDLTSGTFLKQSFDDENISVRLREKLRTMRHLKDPPKINLALNRLNGIRLGSQNIAELVHYVSFHNVEKPFWISLRPNRGVLQAVIFRIGCDLEMVEGNKKGTYINQLFGPKSCIRMQREVWNSVDFWTSMLNVPLSKFERLKRVMSHANILEGHVKSDLKGALLVTLRQMVDFCYPFPKVNDTGLEVFTPVVPTKEKYGTLKADSPFFAIDCEMCTTETGDSELTRISVVNECYEVLLDTLVKPRNKIIDYVTKYSGITEEMLENVTVRVEDVQRALSHILPNDAVLVGHTLECDFSAIRITHPYCVDISLCLNLSGKDRQRSSLKTLARIFLDEEIQGENGHCSVDDAVITMRLLKYKLSQGVRFGNVSLGWNFDDWARENGLTSSGARVNRNKNSSSSIFQGPQRKKRCLDVENVMQTCGRCGRSLSVACIVPYCSCKKNTVKYCVLCCLNSVPPQSSDEEPTLIWSDAFQTCVDGFEPILHYLRHEKGKSAFYAIPGDIKDYVPNEHEIYVNTNDYNSLDELVKRVSEEIISHNIVMVDIDTKKLNMEADEKPLITVDNALRNMISYASWNSLIIVIFSSLQESLCYLTSVMEIRGKLEKKVRSLFRRDYVQPNNLSYPNKFMRPDFDPQAEVKDIVAEMPGFLWNNVVEITKEIKGRFGIYKPNILEDLGNLRHGQFRKDISFKAIESFKSWRCGADSDSNEGFSKCEFVPTDRKTALFRGVLSTKLIKDGRIERAGWATVKFEERGAFLKKRYFSKWSNYSHFLIKCRGDGRTYKIILNSPLLFDVSWGDSHSYYIHTHGGPYWQYEAIPFSKFIHTVRNRIMDKQYPIKNSNVSSLMIMLMDRIDGDFSLEIDYIGVVHDRSHLEEHSYEAYQLPILYTEGI</sequence>
<evidence type="ECO:0000256" key="2">
    <source>
        <dbReference type="ARBA" id="ARBA00006357"/>
    </source>
</evidence>
<comment type="similarity">
    <text evidence="2">Belongs to the REXO1/REXO3 family.</text>
</comment>
<dbReference type="SUPFAM" id="SSF49785">
    <property type="entry name" value="Galactose-binding domain-like"/>
    <property type="match status" value="1"/>
</dbReference>
<dbReference type="GO" id="GO:0003676">
    <property type="term" value="F:nucleic acid binding"/>
    <property type="evidence" value="ECO:0007669"/>
    <property type="project" value="InterPro"/>
</dbReference>
<reference evidence="9" key="1">
    <citation type="submission" date="2022-11" db="UniProtKB">
        <authorList>
            <consortium name="WormBaseParasite"/>
        </authorList>
    </citation>
    <scope>IDENTIFICATION</scope>
</reference>
<dbReference type="PANTHER" id="PTHR12801:SF82">
    <property type="entry name" value="RNA EXONUCLEASE 5"/>
    <property type="match status" value="1"/>
</dbReference>
<comment type="subcellular location">
    <subcellularLocation>
        <location evidence="1">Nucleus</location>
    </subcellularLocation>
</comment>
<feature type="domain" description="Exonuclease" evidence="7">
    <location>
        <begin position="240"/>
        <end position="399"/>
    </location>
</feature>
<dbReference type="AlphaFoldDB" id="A0A915PN95"/>
<organism evidence="8 9">
    <name type="scientific">Setaria digitata</name>
    <dbReference type="NCBI Taxonomy" id="48799"/>
    <lineage>
        <taxon>Eukaryota</taxon>
        <taxon>Metazoa</taxon>
        <taxon>Ecdysozoa</taxon>
        <taxon>Nematoda</taxon>
        <taxon>Chromadorea</taxon>
        <taxon>Rhabditida</taxon>
        <taxon>Spirurina</taxon>
        <taxon>Spiruromorpha</taxon>
        <taxon>Filarioidea</taxon>
        <taxon>Setariidae</taxon>
        <taxon>Setaria</taxon>
    </lineage>
</organism>
<dbReference type="GO" id="GO:0005634">
    <property type="term" value="C:nucleus"/>
    <property type="evidence" value="ECO:0007669"/>
    <property type="project" value="UniProtKB-SubCell"/>
</dbReference>
<protein>
    <submittedName>
        <fullName evidence="9">Exonuclease domain-containing protein</fullName>
    </submittedName>
</protein>
<evidence type="ECO:0000256" key="5">
    <source>
        <dbReference type="ARBA" id="ARBA00022839"/>
    </source>
</evidence>
<evidence type="ECO:0000313" key="8">
    <source>
        <dbReference type="Proteomes" id="UP000887581"/>
    </source>
</evidence>